<dbReference type="Proteomes" id="UP000183983">
    <property type="component" value="Unassembled WGS sequence"/>
</dbReference>
<dbReference type="NCBIfam" id="TIGR01690">
    <property type="entry name" value="ICE_RAQPRD"/>
    <property type="match status" value="1"/>
</dbReference>
<feature type="compositionally biased region" description="Basic and acidic residues" evidence="1">
    <location>
        <begin position="89"/>
        <end position="102"/>
    </location>
</feature>
<dbReference type="InterPro" id="IPR019110">
    <property type="entry name" value="Uncharacterised_RAQPRD"/>
</dbReference>
<dbReference type="STRING" id="1190415.SAMN05216593_102150"/>
<feature type="region of interest" description="Disordered" evidence="1">
    <location>
        <begin position="80"/>
        <end position="111"/>
    </location>
</feature>
<keyword evidence="2" id="KW-0732">Signal</keyword>
<dbReference type="Pfam" id="PF09686">
    <property type="entry name" value="Plasmid_RAQPRD"/>
    <property type="match status" value="1"/>
</dbReference>
<dbReference type="EMBL" id="FRDA01000002">
    <property type="protein sequence ID" value="SHM65054.1"/>
    <property type="molecule type" value="Genomic_DNA"/>
</dbReference>
<evidence type="ECO:0000256" key="2">
    <source>
        <dbReference type="SAM" id="SignalP"/>
    </source>
</evidence>
<feature type="signal peptide" evidence="2">
    <location>
        <begin position="1"/>
        <end position="23"/>
    </location>
</feature>
<evidence type="ECO:0000256" key="1">
    <source>
        <dbReference type="SAM" id="MobiDB-lite"/>
    </source>
</evidence>
<dbReference type="AlphaFoldDB" id="A0A1M7KI52"/>
<proteinExistence type="predicted"/>
<protein>
    <submittedName>
        <fullName evidence="3">Integrative conjugative element protein, RAQPRD family</fullName>
    </submittedName>
</protein>
<evidence type="ECO:0000313" key="4">
    <source>
        <dbReference type="Proteomes" id="UP000183983"/>
    </source>
</evidence>
<gene>
    <name evidence="3" type="ORF">SAMN05216593_102150</name>
</gene>
<sequence>MLTPFISSLLISILLVACNCANATPIQEPVDMELIQKQLEVTEHIANRANITNTPDTSERYRFDYPRLIHDIQRIRQGVQGYLSPSRAQPRDPREMVGDYRLDTPSAKPSP</sequence>
<accession>A0A1M7KI52</accession>
<feature type="chain" id="PRO_5013223718" evidence="2">
    <location>
        <begin position="24"/>
        <end position="111"/>
    </location>
</feature>
<dbReference type="RefSeq" id="WP_073162514.1">
    <property type="nucleotide sequence ID" value="NZ_FRDA01000002.1"/>
</dbReference>
<dbReference type="OrthoDB" id="8910666at2"/>
<evidence type="ECO:0000313" key="3">
    <source>
        <dbReference type="EMBL" id="SHM65054.1"/>
    </source>
</evidence>
<name>A0A1M7KI52_9PSED</name>
<reference evidence="3 4" key="1">
    <citation type="submission" date="2016-11" db="EMBL/GenBank/DDBJ databases">
        <authorList>
            <person name="Jaros S."/>
            <person name="Januszkiewicz K."/>
            <person name="Wedrychowicz H."/>
        </authorList>
    </citation>
    <scope>NUCLEOTIDE SEQUENCE [LARGE SCALE GENOMIC DNA]</scope>
    <source>
        <strain evidence="3 4">LMG 26898</strain>
    </source>
</reference>
<organism evidence="3 4">
    <name type="scientific">Pseudomonas asturiensis</name>
    <dbReference type="NCBI Taxonomy" id="1190415"/>
    <lineage>
        <taxon>Bacteria</taxon>
        <taxon>Pseudomonadati</taxon>
        <taxon>Pseudomonadota</taxon>
        <taxon>Gammaproteobacteria</taxon>
        <taxon>Pseudomonadales</taxon>
        <taxon>Pseudomonadaceae</taxon>
        <taxon>Pseudomonas</taxon>
    </lineage>
</organism>